<gene>
    <name evidence="2" type="ORF">LY79DRAFT_290504</name>
</gene>
<organism evidence="2 3">
    <name type="scientific">Colletotrichum navitas</name>
    <dbReference type="NCBI Taxonomy" id="681940"/>
    <lineage>
        <taxon>Eukaryota</taxon>
        <taxon>Fungi</taxon>
        <taxon>Dikarya</taxon>
        <taxon>Ascomycota</taxon>
        <taxon>Pezizomycotina</taxon>
        <taxon>Sordariomycetes</taxon>
        <taxon>Hypocreomycetidae</taxon>
        <taxon>Glomerellales</taxon>
        <taxon>Glomerellaceae</taxon>
        <taxon>Colletotrichum</taxon>
        <taxon>Colletotrichum graminicola species complex</taxon>
    </lineage>
</organism>
<sequence length="236" mass="26778">MPTSSGVRSSLRIINRLADTTWGGLGLRGGENLFSLRLLQIRTKRIEHPVCGGPRTRRLSRRPSGGPNAQHKVKPLTLLIEISGNQKTRAQIFNRSVYYGVRSAYEVRSGVGKTTWFTQGLMSRNSLEHVQHRLVSTQMVCWLGTPETSTPKRRPSRTSFYTEIGHVNYDAKKKKKKKKKNNDNTVAEILQRDSDSWKSWSHPEASPLTKRVCFWPRRIFLAAKSQIINGFFAGVS</sequence>
<evidence type="ECO:0000313" key="2">
    <source>
        <dbReference type="EMBL" id="KAK1584844.1"/>
    </source>
</evidence>
<evidence type="ECO:0000256" key="1">
    <source>
        <dbReference type="SAM" id="MobiDB-lite"/>
    </source>
</evidence>
<proteinExistence type="predicted"/>
<comment type="caution">
    <text evidence="2">The sequence shown here is derived from an EMBL/GenBank/DDBJ whole genome shotgun (WGS) entry which is preliminary data.</text>
</comment>
<keyword evidence="3" id="KW-1185">Reference proteome</keyword>
<accession>A0AAD8V3N5</accession>
<dbReference type="AlphaFoldDB" id="A0AAD8V3N5"/>
<protein>
    <submittedName>
        <fullName evidence="2">Uncharacterized protein</fullName>
    </submittedName>
</protein>
<feature type="region of interest" description="Disordered" evidence="1">
    <location>
        <begin position="50"/>
        <end position="71"/>
    </location>
</feature>
<dbReference type="GeneID" id="85436443"/>
<name>A0AAD8V3N5_9PEZI</name>
<dbReference type="RefSeq" id="XP_060411905.1">
    <property type="nucleotide sequence ID" value="XM_060552203.1"/>
</dbReference>
<evidence type="ECO:0000313" key="3">
    <source>
        <dbReference type="Proteomes" id="UP001230504"/>
    </source>
</evidence>
<dbReference type="EMBL" id="JAHLJV010000050">
    <property type="protein sequence ID" value="KAK1584844.1"/>
    <property type="molecule type" value="Genomic_DNA"/>
</dbReference>
<dbReference type="Proteomes" id="UP001230504">
    <property type="component" value="Unassembled WGS sequence"/>
</dbReference>
<reference evidence="2" key="1">
    <citation type="submission" date="2021-06" db="EMBL/GenBank/DDBJ databases">
        <title>Comparative genomics, transcriptomics and evolutionary studies reveal genomic signatures of adaptation to plant cell wall in hemibiotrophic fungi.</title>
        <authorList>
            <consortium name="DOE Joint Genome Institute"/>
            <person name="Baroncelli R."/>
            <person name="Diaz J.F."/>
            <person name="Benocci T."/>
            <person name="Peng M."/>
            <person name="Battaglia E."/>
            <person name="Haridas S."/>
            <person name="Andreopoulos W."/>
            <person name="Labutti K."/>
            <person name="Pangilinan J."/>
            <person name="Floch G.L."/>
            <person name="Makela M.R."/>
            <person name="Henrissat B."/>
            <person name="Grigoriev I.V."/>
            <person name="Crouch J.A."/>
            <person name="De Vries R.P."/>
            <person name="Sukno S.A."/>
            <person name="Thon M.R."/>
        </authorList>
    </citation>
    <scope>NUCLEOTIDE SEQUENCE</scope>
    <source>
        <strain evidence="2">CBS 125086</strain>
    </source>
</reference>